<keyword evidence="3" id="KW-1185">Reference proteome</keyword>
<feature type="transmembrane region" description="Helical" evidence="1">
    <location>
        <begin position="434"/>
        <end position="456"/>
    </location>
</feature>
<organism evidence="2 3">
    <name type="scientific">Microlunatus parietis</name>
    <dbReference type="NCBI Taxonomy" id="682979"/>
    <lineage>
        <taxon>Bacteria</taxon>
        <taxon>Bacillati</taxon>
        <taxon>Actinomycetota</taxon>
        <taxon>Actinomycetes</taxon>
        <taxon>Propionibacteriales</taxon>
        <taxon>Propionibacteriaceae</taxon>
        <taxon>Microlunatus</taxon>
    </lineage>
</organism>
<keyword evidence="1" id="KW-0812">Transmembrane</keyword>
<comment type="caution">
    <text evidence="2">The sequence shown here is derived from an EMBL/GenBank/DDBJ whole genome shotgun (WGS) entry which is preliminary data.</text>
</comment>
<feature type="transmembrane region" description="Helical" evidence="1">
    <location>
        <begin position="296"/>
        <end position="318"/>
    </location>
</feature>
<feature type="transmembrane region" description="Helical" evidence="1">
    <location>
        <begin position="89"/>
        <end position="106"/>
    </location>
</feature>
<name>A0A7Y9I6J6_9ACTN</name>
<reference evidence="2 3" key="1">
    <citation type="submission" date="2020-07" db="EMBL/GenBank/DDBJ databases">
        <title>Sequencing the genomes of 1000 actinobacteria strains.</title>
        <authorList>
            <person name="Klenk H.-P."/>
        </authorList>
    </citation>
    <scope>NUCLEOTIDE SEQUENCE [LARGE SCALE GENOMIC DNA]</scope>
    <source>
        <strain evidence="2 3">DSM 22083</strain>
    </source>
</reference>
<dbReference type="AlphaFoldDB" id="A0A7Y9I6J6"/>
<feature type="transmembrane region" description="Helical" evidence="1">
    <location>
        <begin position="468"/>
        <end position="492"/>
    </location>
</feature>
<keyword evidence="1" id="KW-0472">Membrane</keyword>
<feature type="transmembrane region" description="Helical" evidence="1">
    <location>
        <begin position="512"/>
        <end position="533"/>
    </location>
</feature>
<feature type="transmembrane region" description="Helical" evidence="1">
    <location>
        <begin position="348"/>
        <end position="369"/>
    </location>
</feature>
<sequence>MNGGKPFQGTGFSVRLGLRRSRVLLFGAAAFLVLLGIGTALQYARTFPTVADRQAFAAEVGGNTALTAFTGQLGGDTLGALVVWKIGDILYVLLALVAIMIVIRQTRAEEESGRLELVRAGTIGRHASWLSALIIALGVVIITAGLIGVGLIMLGTGVAGSLAFAAALASAGAVAAVIGVLAAQLTERARGATVLAAVALGLAYLIRFVADGSGLLGLRWLSFTGWSHLVAPYGGEHWAVLLVPAAVVLAGIVITARLADRRDLGAGVIAPRPGPAAAAPNLSGALGLAWRLQRGFLLGWLAACAGISLATAGVAAGMPEIADRGGPQIREFLGRYAARPDASIADTFIWMILVSIAGTVALYPVLVLARLRADEAAGLAEVTLSTTISRRAWAGAQLLIALAGSLAIMVASGLAAGLSYGVTSGTGPVQVGRVLAAAVVQVPAIWVLAGVIMALIGLAPRVAVIGGWLAWIFVNVFGESLGPILGLQYAAANLVIPFAYVSKIITGAALQVVPLLVLIAITALLAVVGLQALRRRDLRTG</sequence>
<proteinExistence type="predicted"/>
<feature type="transmembrane region" description="Helical" evidence="1">
    <location>
        <begin position="158"/>
        <end position="182"/>
    </location>
</feature>
<feature type="transmembrane region" description="Helical" evidence="1">
    <location>
        <begin position="127"/>
        <end position="152"/>
    </location>
</feature>
<evidence type="ECO:0000313" key="2">
    <source>
        <dbReference type="EMBL" id="NYE71214.1"/>
    </source>
</evidence>
<dbReference type="EMBL" id="JACCBU010000001">
    <property type="protein sequence ID" value="NYE71214.1"/>
    <property type="molecule type" value="Genomic_DNA"/>
</dbReference>
<accession>A0A7Y9I6J6</accession>
<protein>
    <submittedName>
        <fullName evidence="2">ABC-2 type transport system permease protein</fullName>
    </submittedName>
</protein>
<feature type="transmembrane region" description="Helical" evidence="1">
    <location>
        <begin position="238"/>
        <end position="259"/>
    </location>
</feature>
<feature type="transmembrane region" description="Helical" evidence="1">
    <location>
        <begin position="23"/>
        <end position="44"/>
    </location>
</feature>
<keyword evidence="1" id="KW-1133">Transmembrane helix</keyword>
<feature type="transmembrane region" description="Helical" evidence="1">
    <location>
        <begin position="194"/>
        <end position="218"/>
    </location>
</feature>
<feature type="transmembrane region" description="Helical" evidence="1">
    <location>
        <begin position="398"/>
        <end position="422"/>
    </location>
</feature>
<gene>
    <name evidence="2" type="ORF">BKA15_002543</name>
</gene>
<evidence type="ECO:0000313" key="3">
    <source>
        <dbReference type="Proteomes" id="UP000569914"/>
    </source>
</evidence>
<dbReference type="Proteomes" id="UP000569914">
    <property type="component" value="Unassembled WGS sequence"/>
</dbReference>
<dbReference type="RefSeq" id="WP_179751220.1">
    <property type="nucleotide sequence ID" value="NZ_JACCBU010000001.1"/>
</dbReference>
<evidence type="ECO:0000256" key="1">
    <source>
        <dbReference type="SAM" id="Phobius"/>
    </source>
</evidence>